<evidence type="ECO:0000256" key="1">
    <source>
        <dbReference type="SAM" id="Phobius"/>
    </source>
</evidence>
<keyword evidence="1" id="KW-1133">Transmembrane helix</keyword>
<keyword evidence="1" id="KW-0812">Transmembrane</keyword>
<protein>
    <submittedName>
        <fullName evidence="2">Uncharacterized protein</fullName>
    </submittedName>
</protein>
<gene>
    <name evidence="2" type="ORF">TASIC1_0002034900</name>
</gene>
<evidence type="ECO:0000313" key="3">
    <source>
        <dbReference type="Proteomes" id="UP000517252"/>
    </source>
</evidence>
<dbReference type="AlphaFoldDB" id="A0A6V8QL66"/>
<keyword evidence="1" id="KW-0472">Membrane</keyword>
<comment type="caution">
    <text evidence="2">The sequence shown here is derived from an EMBL/GenBank/DDBJ whole genome shotgun (WGS) entry which is preliminary data.</text>
</comment>
<feature type="transmembrane region" description="Helical" evidence="1">
    <location>
        <begin position="32"/>
        <end position="53"/>
    </location>
</feature>
<accession>A0A6V8QL66</accession>
<dbReference type="Proteomes" id="UP000517252">
    <property type="component" value="Unassembled WGS sequence"/>
</dbReference>
<sequence>MFVTGRRETRRKARPNADLGIFRIIVKGQLSICQLGFLGFLLGGVLGGVLGVLTRFDKRVGIVKVERARAIIMLLFSDHAEIVALFRASVFRAFIFRAFVHSTSAPRSRIGSLNEAVAVFFSPHPQIPERSPACRIILFVA</sequence>
<dbReference type="EMBL" id="BLZH01000002">
    <property type="protein sequence ID" value="GFP53165.1"/>
    <property type="molecule type" value="Genomic_DNA"/>
</dbReference>
<organism evidence="2 3">
    <name type="scientific">Trichoderma asperellum</name>
    <name type="common">Filamentous fungus</name>
    <dbReference type="NCBI Taxonomy" id="101201"/>
    <lineage>
        <taxon>Eukaryota</taxon>
        <taxon>Fungi</taxon>
        <taxon>Dikarya</taxon>
        <taxon>Ascomycota</taxon>
        <taxon>Pezizomycotina</taxon>
        <taxon>Sordariomycetes</taxon>
        <taxon>Hypocreomycetidae</taxon>
        <taxon>Hypocreales</taxon>
        <taxon>Hypocreaceae</taxon>
        <taxon>Trichoderma</taxon>
    </lineage>
</organism>
<evidence type="ECO:0000313" key="2">
    <source>
        <dbReference type="EMBL" id="GFP53165.1"/>
    </source>
</evidence>
<name>A0A6V8QL66_TRIAP</name>
<reference evidence="2 3" key="1">
    <citation type="submission" date="2020-07" db="EMBL/GenBank/DDBJ databases">
        <title>Trichoderma asperellum IC-1 whole genome shotgun sequence.</title>
        <authorList>
            <person name="Kanamasa S."/>
            <person name="Takahashi H."/>
        </authorList>
    </citation>
    <scope>NUCLEOTIDE SEQUENCE [LARGE SCALE GENOMIC DNA]</scope>
    <source>
        <strain evidence="2 3">IC-1</strain>
    </source>
</reference>
<proteinExistence type="predicted"/>